<organism evidence="4 5">
    <name type="scientific">Zostera marina</name>
    <name type="common">Eelgrass</name>
    <dbReference type="NCBI Taxonomy" id="29655"/>
    <lineage>
        <taxon>Eukaryota</taxon>
        <taxon>Viridiplantae</taxon>
        <taxon>Streptophyta</taxon>
        <taxon>Embryophyta</taxon>
        <taxon>Tracheophyta</taxon>
        <taxon>Spermatophyta</taxon>
        <taxon>Magnoliopsida</taxon>
        <taxon>Liliopsida</taxon>
        <taxon>Zosteraceae</taxon>
        <taxon>Zostera</taxon>
    </lineage>
</organism>
<evidence type="ECO:0000259" key="3">
    <source>
        <dbReference type="PROSITE" id="PS50157"/>
    </source>
</evidence>
<feature type="compositionally biased region" description="Acidic residues" evidence="2">
    <location>
        <begin position="150"/>
        <end position="169"/>
    </location>
</feature>
<protein>
    <recommendedName>
        <fullName evidence="3">C2H2-type domain-containing protein</fullName>
    </recommendedName>
</protein>
<feature type="compositionally biased region" description="Low complexity" evidence="2">
    <location>
        <begin position="334"/>
        <end position="359"/>
    </location>
</feature>
<gene>
    <name evidence="4" type="ORF">ZOSMA_98G00470</name>
</gene>
<sequence>MDEQDDIKPDAAAVASATAAAADVHIEDANDDDQINVPVPSSDQEEHAQPPSPKITNPISVQLNKACKMEEGFDMDYKQEEDGDKKKDAGVGASSTGLLKGCNMDVTTPVWVKRKRTTRTVVSCDENTAADSLVFMKVCRTEPPQAGTETDQESCAESSGEEENEEDDVKFDGSQQASSSQIVLYNPPSSSRQVFECSTCNKVFGSHQALGGHRASHKRIKGCFAGKATTSSTFRQTGSGAITKDDDTPVVETSARARKKNGGEKMHECSICLRRFSSGQALGGHKRCHWMSPNARESIPAPPLHRRHLPVKHSATLAPPPPRTTQTVEKRNTRTPPATITPTSSSSSMPNVTSASASASGGGSGGPSVNLSNLPCMDGVASDWLHLHVRRDSSVEPNDDRDDDDDENDGES</sequence>
<dbReference type="PROSITE" id="PS00028">
    <property type="entry name" value="ZINC_FINGER_C2H2_1"/>
    <property type="match status" value="2"/>
</dbReference>
<dbReference type="STRING" id="29655.A0A0K9NJG8"/>
<name>A0A0K9NJG8_ZOSMR</name>
<dbReference type="Pfam" id="PF13912">
    <property type="entry name" value="zf-C2H2_6"/>
    <property type="match status" value="2"/>
</dbReference>
<feature type="compositionally biased region" description="Basic and acidic residues" evidence="2">
    <location>
        <begin position="67"/>
        <end position="89"/>
    </location>
</feature>
<dbReference type="InterPro" id="IPR013087">
    <property type="entry name" value="Znf_C2H2_type"/>
</dbReference>
<dbReference type="PANTHER" id="PTHR47068">
    <property type="entry name" value="OS02G0659100 PROTEIN"/>
    <property type="match status" value="1"/>
</dbReference>
<dbReference type="GO" id="GO:0008270">
    <property type="term" value="F:zinc ion binding"/>
    <property type="evidence" value="ECO:0007669"/>
    <property type="project" value="UniProtKB-KW"/>
</dbReference>
<feature type="compositionally biased region" description="Acidic residues" evidence="2">
    <location>
        <begin position="397"/>
        <end position="412"/>
    </location>
</feature>
<proteinExistence type="predicted"/>
<dbReference type="AlphaFoldDB" id="A0A0K9NJG8"/>
<dbReference type="InterPro" id="IPR036236">
    <property type="entry name" value="Znf_C2H2_sf"/>
</dbReference>
<dbReference type="PROSITE" id="PS50157">
    <property type="entry name" value="ZINC_FINGER_C2H2_2"/>
    <property type="match status" value="2"/>
</dbReference>
<comment type="caution">
    <text evidence="4">The sequence shown here is derived from an EMBL/GenBank/DDBJ whole genome shotgun (WGS) entry which is preliminary data.</text>
</comment>
<evidence type="ECO:0000256" key="1">
    <source>
        <dbReference type="PROSITE-ProRule" id="PRU00042"/>
    </source>
</evidence>
<dbReference type="Proteomes" id="UP000036987">
    <property type="component" value="Unassembled WGS sequence"/>
</dbReference>
<feature type="domain" description="C2H2-type" evidence="3">
    <location>
        <begin position="195"/>
        <end position="222"/>
    </location>
</feature>
<feature type="region of interest" description="Disordered" evidence="2">
    <location>
        <begin position="1"/>
        <end position="94"/>
    </location>
</feature>
<evidence type="ECO:0000313" key="4">
    <source>
        <dbReference type="EMBL" id="KMZ56222.1"/>
    </source>
</evidence>
<evidence type="ECO:0000256" key="2">
    <source>
        <dbReference type="SAM" id="MobiDB-lite"/>
    </source>
</evidence>
<feature type="compositionally biased region" description="Low complexity" evidence="2">
    <location>
        <begin position="11"/>
        <end position="22"/>
    </location>
</feature>
<accession>A0A0K9NJG8</accession>
<keyword evidence="1" id="KW-0863">Zinc-finger</keyword>
<feature type="region of interest" description="Disordered" evidence="2">
    <location>
        <begin position="389"/>
        <end position="412"/>
    </location>
</feature>
<feature type="compositionally biased region" description="Polar residues" evidence="2">
    <location>
        <begin position="54"/>
        <end position="63"/>
    </location>
</feature>
<keyword evidence="1" id="KW-0862">Zinc</keyword>
<feature type="region of interest" description="Disordered" evidence="2">
    <location>
        <begin position="143"/>
        <end position="179"/>
    </location>
</feature>
<dbReference type="Gene3D" id="3.30.160.60">
    <property type="entry name" value="Classic Zinc Finger"/>
    <property type="match status" value="1"/>
</dbReference>
<dbReference type="OrthoDB" id="6077919at2759"/>
<dbReference type="SMART" id="SM00355">
    <property type="entry name" value="ZnF_C2H2"/>
    <property type="match status" value="2"/>
</dbReference>
<keyword evidence="5" id="KW-1185">Reference proteome</keyword>
<feature type="domain" description="C2H2-type" evidence="3">
    <location>
        <begin position="267"/>
        <end position="289"/>
    </location>
</feature>
<dbReference type="SUPFAM" id="SSF57667">
    <property type="entry name" value="beta-beta-alpha zinc fingers"/>
    <property type="match status" value="1"/>
</dbReference>
<reference evidence="5" key="1">
    <citation type="journal article" date="2016" name="Nature">
        <title>The genome of the seagrass Zostera marina reveals angiosperm adaptation to the sea.</title>
        <authorList>
            <person name="Olsen J.L."/>
            <person name="Rouze P."/>
            <person name="Verhelst B."/>
            <person name="Lin Y.-C."/>
            <person name="Bayer T."/>
            <person name="Collen J."/>
            <person name="Dattolo E."/>
            <person name="De Paoli E."/>
            <person name="Dittami S."/>
            <person name="Maumus F."/>
            <person name="Michel G."/>
            <person name="Kersting A."/>
            <person name="Lauritano C."/>
            <person name="Lohaus R."/>
            <person name="Toepel M."/>
            <person name="Tonon T."/>
            <person name="Vanneste K."/>
            <person name="Amirebrahimi M."/>
            <person name="Brakel J."/>
            <person name="Bostroem C."/>
            <person name="Chovatia M."/>
            <person name="Grimwood J."/>
            <person name="Jenkins J.W."/>
            <person name="Jueterbock A."/>
            <person name="Mraz A."/>
            <person name="Stam W.T."/>
            <person name="Tice H."/>
            <person name="Bornberg-Bauer E."/>
            <person name="Green P.J."/>
            <person name="Pearson G.A."/>
            <person name="Procaccini G."/>
            <person name="Duarte C.M."/>
            <person name="Schmutz J."/>
            <person name="Reusch T.B.H."/>
            <person name="Van de Peer Y."/>
        </authorList>
    </citation>
    <scope>NUCLEOTIDE SEQUENCE [LARGE SCALE GENOMIC DNA]</scope>
    <source>
        <strain evidence="5">cv. Finnish</strain>
    </source>
</reference>
<evidence type="ECO:0000313" key="5">
    <source>
        <dbReference type="Proteomes" id="UP000036987"/>
    </source>
</evidence>
<feature type="region of interest" description="Disordered" evidence="2">
    <location>
        <begin position="312"/>
        <end position="366"/>
    </location>
</feature>
<dbReference type="EMBL" id="LFYR01002215">
    <property type="protein sequence ID" value="KMZ56222.1"/>
    <property type="molecule type" value="Genomic_DNA"/>
</dbReference>
<keyword evidence="1" id="KW-0479">Metal-binding</keyword>
<dbReference type="PANTHER" id="PTHR47068:SF1">
    <property type="entry name" value="OS02G0659100 PROTEIN"/>
    <property type="match status" value="1"/>
</dbReference>